<evidence type="ECO:0000313" key="2">
    <source>
        <dbReference type="Proteomes" id="UP001596087"/>
    </source>
</evidence>
<reference evidence="2" key="1">
    <citation type="journal article" date="2019" name="Int. J. Syst. Evol. Microbiol.">
        <title>The Global Catalogue of Microorganisms (GCM) 10K type strain sequencing project: providing services to taxonomists for standard genome sequencing and annotation.</title>
        <authorList>
            <consortium name="The Broad Institute Genomics Platform"/>
            <consortium name="The Broad Institute Genome Sequencing Center for Infectious Disease"/>
            <person name="Wu L."/>
            <person name="Ma J."/>
        </authorList>
    </citation>
    <scope>NUCLEOTIDE SEQUENCE [LARGE SCALE GENOMIC DNA]</scope>
    <source>
        <strain evidence="2">DFY41</strain>
    </source>
</reference>
<keyword evidence="2" id="KW-1185">Reference proteome</keyword>
<sequence length="53" mass="6154">MTVWHDTPDLNQASAHHLIRERVTRASAHQLPPVPRRHLMALRLRRLADAIDL</sequence>
<dbReference type="EMBL" id="JBHSKD010000028">
    <property type="protein sequence ID" value="MFC5179430.1"/>
    <property type="molecule type" value="Genomic_DNA"/>
</dbReference>
<comment type="caution">
    <text evidence="1">The sequence shown here is derived from an EMBL/GenBank/DDBJ whole genome shotgun (WGS) entry which is preliminary data.</text>
</comment>
<evidence type="ECO:0000313" key="1">
    <source>
        <dbReference type="EMBL" id="MFC5179430.1"/>
    </source>
</evidence>
<gene>
    <name evidence="1" type="ORF">ACFPGP_22330</name>
</gene>
<accession>A0ABW0BQS4</accession>
<name>A0ABW0BQS4_9ACTN</name>
<organism evidence="1 2">
    <name type="scientific">Nocardioides taihuensis</name>
    <dbReference type="NCBI Taxonomy" id="1835606"/>
    <lineage>
        <taxon>Bacteria</taxon>
        <taxon>Bacillati</taxon>
        <taxon>Actinomycetota</taxon>
        <taxon>Actinomycetes</taxon>
        <taxon>Propionibacteriales</taxon>
        <taxon>Nocardioidaceae</taxon>
        <taxon>Nocardioides</taxon>
    </lineage>
</organism>
<dbReference type="RefSeq" id="WP_378593601.1">
    <property type="nucleotide sequence ID" value="NZ_JBHSKD010000028.1"/>
</dbReference>
<dbReference type="Proteomes" id="UP001596087">
    <property type="component" value="Unassembled WGS sequence"/>
</dbReference>
<protein>
    <submittedName>
        <fullName evidence="1">Uncharacterized protein</fullName>
    </submittedName>
</protein>
<proteinExistence type="predicted"/>